<comment type="caution">
    <text evidence="2">The sequence shown here is derived from an EMBL/GenBank/DDBJ whole genome shotgun (WGS) entry which is preliminary data.</text>
</comment>
<dbReference type="Proteomes" id="UP000694044">
    <property type="component" value="Unassembled WGS sequence"/>
</dbReference>
<dbReference type="EMBL" id="JAGDFM010000291">
    <property type="protein sequence ID" value="KAG7380476.1"/>
    <property type="molecule type" value="Genomic_DNA"/>
</dbReference>
<dbReference type="Pfam" id="PF00514">
    <property type="entry name" value="Arm"/>
    <property type="match status" value="1"/>
</dbReference>
<reference evidence="2" key="1">
    <citation type="submission" date="2021-02" db="EMBL/GenBank/DDBJ databases">
        <authorList>
            <person name="Palmer J.M."/>
        </authorList>
    </citation>
    <scope>NUCLEOTIDE SEQUENCE</scope>
    <source>
        <strain evidence="2">SCRP734</strain>
    </source>
</reference>
<organism evidence="2 3">
    <name type="scientific">Phytophthora pseudosyringae</name>
    <dbReference type="NCBI Taxonomy" id="221518"/>
    <lineage>
        <taxon>Eukaryota</taxon>
        <taxon>Sar</taxon>
        <taxon>Stramenopiles</taxon>
        <taxon>Oomycota</taxon>
        <taxon>Peronosporomycetes</taxon>
        <taxon>Peronosporales</taxon>
        <taxon>Peronosporaceae</taxon>
        <taxon>Phytophthora</taxon>
    </lineage>
</organism>
<evidence type="ECO:0000313" key="2">
    <source>
        <dbReference type="EMBL" id="KAG7380476.1"/>
    </source>
</evidence>
<evidence type="ECO:0000256" key="1">
    <source>
        <dbReference type="PROSITE-ProRule" id="PRU00259"/>
    </source>
</evidence>
<dbReference type="PANTHER" id="PTHR23315">
    <property type="entry name" value="U BOX DOMAIN-CONTAINING"/>
    <property type="match status" value="1"/>
</dbReference>
<sequence>MELARSVVDGLLTISELRDAVRHQRYANRRTYLQLMELQAEFKASGNPLHGHARMRRSKIVNKFGRAVLKFSRYLQKYARMHRARRIFKYRDMADERQEIVDEIDQVFRMLNFSTSIKVKDGAGENALTLLAKLEDTGGELKLSHDQIQVELSSFVELRNSLTPKRPLQPILKKTLGAKESTLTLDDDEQNLGMPAVNNVVENEASKHRTRPLIDSVPQLIQTLSSDQSTDHQIEKTLLLLINECADSSNRVQLYEAGGIPVLEHLVRAGASFWAKLYALHCLSWFTFSYAMIDEDEFDELRGCIRPAKHTEILALVHDLQHGTATVKEAAAIRCSCLTTRGEGVTLRRVGVIPPLVILITDGTDNQKLWAAETLVALASENNESCVEVTDAGAIPPLVTLLRSGTDMQKQEAAYALGSLAASNNETRGRIAQEGAIPPMVAFMQAATDVQTQWAVYALGFLSLNHERNRVLIAQQGAIPPLVAMVRGGTNPQKQWAAYTLGNLALSYKNRVAIKLEGAIAPLVTLLESGNELQKQRAAYAVGKLACSGDEVEAAVELDQAILPLVQLVRSGSGPLRKAAACALGKLAANDDGHSETVRIVAPMVELLTLGTRKQKQWSAYALGRLAKNGEKCCAAIVQGGAVEPLLELAETGTKKLKRQATRTLELVSRRMTPTFVFPAN</sequence>
<keyword evidence="3" id="KW-1185">Reference proteome</keyword>
<dbReference type="InterPro" id="IPR000225">
    <property type="entry name" value="Armadillo"/>
</dbReference>
<dbReference type="OrthoDB" id="206755at2759"/>
<proteinExistence type="predicted"/>
<dbReference type="PROSITE" id="PS50176">
    <property type="entry name" value="ARM_REPEAT"/>
    <property type="match status" value="1"/>
</dbReference>
<evidence type="ECO:0000313" key="3">
    <source>
        <dbReference type="Proteomes" id="UP000694044"/>
    </source>
</evidence>
<dbReference type="SMART" id="SM00185">
    <property type="entry name" value="ARM"/>
    <property type="match status" value="7"/>
</dbReference>
<name>A0A8T1VHN9_9STRA</name>
<feature type="repeat" description="ARM" evidence="1">
    <location>
        <begin position="393"/>
        <end position="435"/>
    </location>
</feature>
<dbReference type="AlphaFoldDB" id="A0A8T1VHN9"/>
<gene>
    <name evidence="2" type="ORF">PHYPSEUDO_007178</name>
</gene>
<dbReference type="PANTHER" id="PTHR23315:SF7">
    <property type="entry name" value="U-BOX DOMAIN-CONTAINING PROTEIN 4"/>
    <property type="match status" value="1"/>
</dbReference>
<accession>A0A8T1VHN9</accession>
<protein>
    <submittedName>
        <fullName evidence="2">Uncharacterized protein</fullName>
    </submittedName>
</protein>